<keyword evidence="1" id="KW-0862">Zinc</keyword>
<proteinExistence type="predicted"/>
<dbReference type="EMBL" id="CP090958">
    <property type="protein sequence ID" value="WGW12283.1"/>
    <property type="molecule type" value="Genomic_DNA"/>
</dbReference>
<dbReference type="PANTHER" id="PTHR12993:SF29">
    <property type="entry name" value="BLR3841 PROTEIN"/>
    <property type="match status" value="1"/>
</dbReference>
<reference evidence="2 3" key="1">
    <citation type="submission" date="2023-05" db="EMBL/GenBank/DDBJ databases">
        <title>Lithophilousrod everest ZFBP1038 complete genpme.</title>
        <authorList>
            <person name="Tian M."/>
        </authorList>
    </citation>
    <scope>NUCLEOTIDE SEQUENCE [LARGE SCALE GENOMIC DNA]</scope>
    <source>
        <strain evidence="2 3">ZFBP1038</strain>
    </source>
</reference>
<dbReference type="Pfam" id="PF02585">
    <property type="entry name" value="PIG-L"/>
    <property type="match status" value="1"/>
</dbReference>
<gene>
    <name evidence="2" type="ORF">LWF01_00520</name>
</gene>
<dbReference type="InterPro" id="IPR003737">
    <property type="entry name" value="GlcNAc_PI_deacetylase-related"/>
</dbReference>
<dbReference type="Gene3D" id="3.40.50.10320">
    <property type="entry name" value="LmbE-like"/>
    <property type="match status" value="1"/>
</dbReference>
<dbReference type="InterPro" id="IPR024078">
    <property type="entry name" value="LmbE-like_dom_sf"/>
</dbReference>
<protein>
    <submittedName>
        <fullName evidence="2">PIG-L deacetylase family protein</fullName>
    </submittedName>
</protein>
<evidence type="ECO:0000256" key="1">
    <source>
        <dbReference type="ARBA" id="ARBA00022833"/>
    </source>
</evidence>
<dbReference type="RefSeq" id="WP_349639082.1">
    <property type="nucleotide sequence ID" value="NZ_CP090958.1"/>
</dbReference>
<sequence length="255" mass="27321">MVTSLAPAFDAQQPGTPLAEWQGWQRTFSEFSLGECDGLVVVAPHPDDEVLGAGGIMAQARDRGIEVTVVAVTDGDGSHPGSRLYGAGELARVRARESEHALGLLGVRAAARLGLRDGQVAAEEDRLVGLIADVLRNAPPNALCLTSWRHDGHPDHEATGRASVRAAALAGVRCMEYPVWMWHWAGPEHPAVPWERAEQATLSADVHRRKAEAVAQFRSQLSPDPTIPQAGAVLGPHVIERFLHLPEVVFSSGAE</sequence>
<accession>A0ABY8QTI1</accession>
<keyword evidence="3" id="KW-1185">Reference proteome</keyword>
<organism evidence="2 3">
    <name type="scientific">Saxibacter everestensis</name>
    <dbReference type="NCBI Taxonomy" id="2909229"/>
    <lineage>
        <taxon>Bacteria</taxon>
        <taxon>Bacillati</taxon>
        <taxon>Actinomycetota</taxon>
        <taxon>Actinomycetes</taxon>
        <taxon>Micrococcales</taxon>
        <taxon>Brevibacteriaceae</taxon>
        <taxon>Saxibacter</taxon>
    </lineage>
</organism>
<dbReference type="Proteomes" id="UP001209083">
    <property type="component" value="Chromosome"/>
</dbReference>
<name>A0ABY8QTI1_9MICO</name>
<dbReference type="SUPFAM" id="SSF102588">
    <property type="entry name" value="LmbE-like"/>
    <property type="match status" value="1"/>
</dbReference>
<dbReference type="PANTHER" id="PTHR12993">
    <property type="entry name" value="N-ACETYLGLUCOSAMINYL-PHOSPHATIDYLINOSITOL DE-N-ACETYLASE-RELATED"/>
    <property type="match status" value="1"/>
</dbReference>
<evidence type="ECO:0000313" key="2">
    <source>
        <dbReference type="EMBL" id="WGW12283.1"/>
    </source>
</evidence>
<evidence type="ECO:0000313" key="3">
    <source>
        <dbReference type="Proteomes" id="UP001209083"/>
    </source>
</evidence>